<keyword evidence="2" id="KW-0732">Signal</keyword>
<keyword evidence="4" id="KW-1185">Reference proteome</keyword>
<evidence type="ECO:0000256" key="2">
    <source>
        <dbReference type="SAM" id="SignalP"/>
    </source>
</evidence>
<protein>
    <submittedName>
        <fullName evidence="3">ETRAMP family protein</fullName>
    </submittedName>
</protein>
<feature type="region of interest" description="Disordered" evidence="1">
    <location>
        <begin position="26"/>
        <end position="65"/>
    </location>
</feature>
<reference evidence="3 4" key="1">
    <citation type="submission" date="2022-03" db="EMBL/GenBank/DDBJ databases">
        <title>Novel taxa within the pig intestine.</title>
        <authorList>
            <person name="Wylensek D."/>
            <person name="Bishof K."/>
            <person name="Afrizal A."/>
            <person name="Clavel T."/>
        </authorList>
    </citation>
    <scope>NUCLEOTIDE SEQUENCE [LARGE SCALE GENOMIC DNA]</scope>
    <source>
        <strain evidence="3 4">CLA-KB-P66</strain>
    </source>
</reference>
<dbReference type="EMBL" id="JALBUT010000004">
    <property type="protein sequence ID" value="MDX8415512.1"/>
    <property type="molecule type" value="Genomic_DNA"/>
</dbReference>
<evidence type="ECO:0000256" key="1">
    <source>
        <dbReference type="SAM" id="MobiDB-lite"/>
    </source>
</evidence>
<dbReference type="RefSeq" id="WP_370396958.1">
    <property type="nucleotide sequence ID" value="NZ_JALBUT010000004.1"/>
</dbReference>
<feature type="chain" id="PRO_5045451168" evidence="2">
    <location>
        <begin position="22"/>
        <end position="65"/>
    </location>
</feature>
<evidence type="ECO:0000313" key="4">
    <source>
        <dbReference type="Proteomes" id="UP001275932"/>
    </source>
</evidence>
<evidence type="ECO:0000313" key="3">
    <source>
        <dbReference type="EMBL" id="MDX8415512.1"/>
    </source>
</evidence>
<name>A0ABU4WJ36_9BACT</name>
<feature type="compositionally biased region" description="Basic and acidic residues" evidence="1">
    <location>
        <begin position="28"/>
        <end position="38"/>
    </location>
</feature>
<sequence length="65" mass="7333">MNFKKIFYLFFALALTSLLCACNNVETQRQKPSRDRGTKSQTSFGRPASWEGGIPGMTTNAPRQY</sequence>
<organism evidence="3 4">
    <name type="scientific">Intestinicryptomonas porci</name>
    <dbReference type="NCBI Taxonomy" id="2926320"/>
    <lineage>
        <taxon>Bacteria</taxon>
        <taxon>Pseudomonadati</taxon>
        <taxon>Verrucomicrobiota</taxon>
        <taxon>Opitutia</taxon>
        <taxon>Opitutales</taxon>
        <taxon>Intestinicryptomonaceae</taxon>
        <taxon>Intestinicryptomonas</taxon>
    </lineage>
</organism>
<proteinExistence type="predicted"/>
<accession>A0ABU4WJ36</accession>
<dbReference type="Proteomes" id="UP001275932">
    <property type="component" value="Unassembled WGS sequence"/>
</dbReference>
<dbReference type="PROSITE" id="PS51257">
    <property type="entry name" value="PROKAR_LIPOPROTEIN"/>
    <property type="match status" value="1"/>
</dbReference>
<comment type="caution">
    <text evidence="3">The sequence shown here is derived from an EMBL/GenBank/DDBJ whole genome shotgun (WGS) entry which is preliminary data.</text>
</comment>
<feature type="signal peptide" evidence="2">
    <location>
        <begin position="1"/>
        <end position="21"/>
    </location>
</feature>
<gene>
    <name evidence="3" type="ORF">MOX91_04860</name>
</gene>